<organism evidence="3 4">
    <name type="scientific">Nocardioides baculatus</name>
    <dbReference type="NCBI Taxonomy" id="2801337"/>
    <lineage>
        <taxon>Bacteria</taxon>
        <taxon>Bacillati</taxon>
        <taxon>Actinomycetota</taxon>
        <taxon>Actinomycetes</taxon>
        <taxon>Propionibacteriales</taxon>
        <taxon>Nocardioidaceae</taxon>
        <taxon>Nocardioides</taxon>
    </lineage>
</organism>
<comment type="caution">
    <text evidence="3">The sequence shown here is derived from an EMBL/GenBank/DDBJ whole genome shotgun (WGS) entry which is preliminary data.</text>
</comment>
<reference evidence="3 4" key="1">
    <citation type="submission" date="2021-01" db="EMBL/GenBank/DDBJ databases">
        <title>Genome seq and assembly of Nocardiodes sp. G10.</title>
        <authorList>
            <person name="Chhetri G."/>
        </authorList>
    </citation>
    <scope>NUCLEOTIDE SEQUENCE [LARGE SCALE GENOMIC DNA]</scope>
    <source>
        <strain evidence="3 4">G10</strain>
    </source>
</reference>
<dbReference type="Pfam" id="PF03795">
    <property type="entry name" value="YCII"/>
    <property type="match status" value="1"/>
</dbReference>
<dbReference type="PANTHER" id="PTHR35174">
    <property type="entry name" value="BLL7171 PROTEIN-RELATED"/>
    <property type="match status" value="1"/>
</dbReference>
<accession>A0ABS1L966</accession>
<dbReference type="RefSeq" id="WP_201936328.1">
    <property type="nucleotide sequence ID" value="NZ_JAERSG010000003.1"/>
</dbReference>
<evidence type="ECO:0000313" key="4">
    <source>
        <dbReference type="Proteomes" id="UP000636918"/>
    </source>
</evidence>
<evidence type="ECO:0000256" key="1">
    <source>
        <dbReference type="ARBA" id="ARBA00007689"/>
    </source>
</evidence>
<comment type="similarity">
    <text evidence="1">Belongs to the YciI family.</text>
</comment>
<evidence type="ECO:0000313" key="3">
    <source>
        <dbReference type="EMBL" id="MBL0748234.1"/>
    </source>
</evidence>
<proteinExistence type="inferred from homology"/>
<dbReference type="PANTHER" id="PTHR35174:SF3">
    <property type="entry name" value="BLL7171 PROTEIN"/>
    <property type="match status" value="1"/>
</dbReference>
<dbReference type="SUPFAM" id="SSF54909">
    <property type="entry name" value="Dimeric alpha+beta barrel"/>
    <property type="match status" value="1"/>
</dbReference>
<protein>
    <submittedName>
        <fullName evidence="3">Transcription initiation protein</fullName>
    </submittedName>
</protein>
<gene>
    <name evidence="3" type="ORF">JI751_11495</name>
</gene>
<feature type="domain" description="YCII-related" evidence="2">
    <location>
        <begin position="19"/>
        <end position="98"/>
    </location>
</feature>
<name>A0ABS1L966_9ACTN</name>
<dbReference type="EMBL" id="JAERSG010000003">
    <property type="protein sequence ID" value="MBL0748234.1"/>
    <property type="molecule type" value="Genomic_DNA"/>
</dbReference>
<keyword evidence="4" id="KW-1185">Reference proteome</keyword>
<dbReference type="InterPro" id="IPR011008">
    <property type="entry name" value="Dimeric_a/b-barrel"/>
</dbReference>
<dbReference type="InterPro" id="IPR005545">
    <property type="entry name" value="YCII"/>
</dbReference>
<evidence type="ECO:0000259" key="2">
    <source>
        <dbReference type="Pfam" id="PF03795"/>
    </source>
</evidence>
<dbReference type="Proteomes" id="UP000636918">
    <property type="component" value="Unassembled WGS sequence"/>
</dbReference>
<sequence>MTDTTEYVVLLIGDNERWWTDTTDEERAAAMAAHDRFTARLAEGGHTITGGAELHRASWARTIAPHSATVTDGPWAETAEQVGGYYVVTSADLDDLMECCMILAGTGDAVEVRACVDHEEVAS</sequence>
<dbReference type="Gene3D" id="3.30.70.1060">
    <property type="entry name" value="Dimeric alpha+beta barrel"/>
    <property type="match status" value="1"/>
</dbReference>